<keyword evidence="2" id="KW-0520">NAD</keyword>
<accession>A0A382QYW3</accession>
<dbReference type="InterPro" id="IPR006115">
    <property type="entry name" value="6PGDH_NADP-bd"/>
</dbReference>
<evidence type="ECO:0000313" key="4">
    <source>
        <dbReference type="EMBL" id="SVC90626.1"/>
    </source>
</evidence>
<dbReference type="GO" id="GO:0016616">
    <property type="term" value="F:oxidoreductase activity, acting on the CH-OH group of donors, NAD or NADP as acceptor"/>
    <property type="evidence" value="ECO:0007669"/>
    <property type="project" value="TreeGrafter"/>
</dbReference>
<dbReference type="PROSITE" id="PS00895">
    <property type="entry name" value="3_HYDROXYISOBUT_DH"/>
    <property type="match status" value="1"/>
</dbReference>
<dbReference type="EMBL" id="UINC01117888">
    <property type="protein sequence ID" value="SVC90626.1"/>
    <property type="molecule type" value="Genomic_DNA"/>
</dbReference>
<keyword evidence="1" id="KW-0560">Oxidoreductase</keyword>
<proteinExistence type="predicted"/>
<sequence>MKKIGFIGLGNMGGPMASNLLKAQHEVAVYDIVPSLVESISE</sequence>
<organism evidence="4">
    <name type="scientific">marine metagenome</name>
    <dbReference type="NCBI Taxonomy" id="408172"/>
    <lineage>
        <taxon>unclassified sequences</taxon>
        <taxon>metagenomes</taxon>
        <taxon>ecological metagenomes</taxon>
    </lineage>
</organism>
<dbReference type="InterPro" id="IPR002204">
    <property type="entry name" value="3-OH-isobutyrate_DH-rel_CS"/>
</dbReference>
<name>A0A382QYW3_9ZZZZ</name>
<dbReference type="PANTHER" id="PTHR22981">
    <property type="entry name" value="3-HYDROXYISOBUTYRATE DEHYDROGENASE-RELATED"/>
    <property type="match status" value="1"/>
</dbReference>
<dbReference type="PANTHER" id="PTHR22981:SF7">
    <property type="entry name" value="3-HYDROXYISOBUTYRATE DEHYDROGENASE, MITOCHONDRIAL"/>
    <property type="match status" value="1"/>
</dbReference>
<evidence type="ECO:0000259" key="3">
    <source>
        <dbReference type="Pfam" id="PF03446"/>
    </source>
</evidence>
<feature type="non-terminal residue" evidence="4">
    <location>
        <position position="42"/>
    </location>
</feature>
<protein>
    <recommendedName>
        <fullName evidence="3">6-phosphogluconate dehydrogenase NADP-binding domain-containing protein</fullName>
    </recommendedName>
</protein>
<evidence type="ECO:0000256" key="1">
    <source>
        <dbReference type="ARBA" id="ARBA00023002"/>
    </source>
</evidence>
<gene>
    <name evidence="4" type="ORF">METZ01_LOCUS343480</name>
</gene>
<dbReference type="Pfam" id="PF03446">
    <property type="entry name" value="NAD_binding_2"/>
    <property type="match status" value="1"/>
</dbReference>
<dbReference type="AlphaFoldDB" id="A0A382QYW3"/>
<feature type="domain" description="6-phosphogluconate dehydrogenase NADP-binding" evidence="3">
    <location>
        <begin position="3"/>
        <end position="40"/>
    </location>
</feature>
<dbReference type="GO" id="GO:0050661">
    <property type="term" value="F:NADP binding"/>
    <property type="evidence" value="ECO:0007669"/>
    <property type="project" value="InterPro"/>
</dbReference>
<reference evidence="4" key="1">
    <citation type="submission" date="2018-05" db="EMBL/GenBank/DDBJ databases">
        <authorList>
            <person name="Lanie J.A."/>
            <person name="Ng W.-L."/>
            <person name="Kazmierczak K.M."/>
            <person name="Andrzejewski T.M."/>
            <person name="Davidsen T.M."/>
            <person name="Wayne K.J."/>
            <person name="Tettelin H."/>
            <person name="Glass J.I."/>
            <person name="Rusch D."/>
            <person name="Podicherti R."/>
            <person name="Tsui H.-C.T."/>
            <person name="Winkler M.E."/>
        </authorList>
    </citation>
    <scope>NUCLEOTIDE SEQUENCE</scope>
</reference>
<dbReference type="Gene3D" id="3.40.50.720">
    <property type="entry name" value="NAD(P)-binding Rossmann-like Domain"/>
    <property type="match status" value="1"/>
</dbReference>
<evidence type="ECO:0000256" key="2">
    <source>
        <dbReference type="ARBA" id="ARBA00023027"/>
    </source>
</evidence>
<dbReference type="SUPFAM" id="SSF51735">
    <property type="entry name" value="NAD(P)-binding Rossmann-fold domains"/>
    <property type="match status" value="1"/>
</dbReference>
<dbReference type="InterPro" id="IPR036291">
    <property type="entry name" value="NAD(P)-bd_dom_sf"/>
</dbReference>